<dbReference type="RefSeq" id="WP_015318028.1">
    <property type="nucleotide sequence ID" value="NC_019973.1"/>
</dbReference>
<reference evidence="2" key="1">
    <citation type="submission" date="2012-02" db="EMBL/GenBank/DDBJ databases">
        <title>Complete sequence of Mesorhizobium australicum WSM2073.</title>
        <authorList>
            <person name="Lucas S."/>
            <person name="Han J."/>
            <person name="Lapidus A."/>
            <person name="Cheng J.-F."/>
            <person name="Goodwin L."/>
            <person name="Pitluck S."/>
            <person name="Peters L."/>
            <person name="Gu W."/>
            <person name="Detter J.C."/>
            <person name="Han C."/>
            <person name="Tapia R."/>
            <person name="Land M."/>
            <person name="Hauser L."/>
            <person name="Kyrpides N."/>
            <person name="Ivanova N."/>
            <person name="Pagani I."/>
            <person name="Reeve W.G."/>
            <person name="Howieson J.G."/>
            <person name="Tiwari R.P."/>
            <person name="O'Hara G.W."/>
            <person name="Atkins C.A."/>
            <person name="Ronson C.W."/>
            <person name="Nandasena K.G."/>
            <person name="Woyke T."/>
        </authorList>
    </citation>
    <scope>NUCLEOTIDE SEQUENCE [LARGE SCALE GENOMIC DNA]</scope>
    <source>
        <strain evidence="2">LMG 24608 / HAMBI 3006 / WSM2073</strain>
    </source>
</reference>
<keyword evidence="2" id="KW-1185">Reference proteome</keyword>
<protein>
    <submittedName>
        <fullName evidence="1">Uncharacterized protein</fullName>
    </submittedName>
</protein>
<sequence length="61" mass="6768">MFAVRPAAYTFFGCRVADFPLRTIVGTVTGNQEHVIGFERLEPLRANPVVCMPRLPGTYLA</sequence>
<accession>L0KRC4</accession>
<evidence type="ECO:0000313" key="1">
    <source>
        <dbReference type="EMBL" id="AGB46638.1"/>
    </source>
</evidence>
<dbReference type="KEGG" id="mam:Mesau_04300"/>
<dbReference type="Proteomes" id="UP000010998">
    <property type="component" value="Chromosome"/>
</dbReference>
<dbReference type="EMBL" id="CP003358">
    <property type="protein sequence ID" value="AGB46638.1"/>
    <property type="molecule type" value="Genomic_DNA"/>
</dbReference>
<dbReference type="STRING" id="754035.Mesau_04300"/>
<dbReference type="HOGENOM" id="CLU_2917274_0_0_5"/>
<name>L0KRC4_MESAW</name>
<evidence type="ECO:0000313" key="2">
    <source>
        <dbReference type="Proteomes" id="UP000010998"/>
    </source>
</evidence>
<proteinExistence type="predicted"/>
<organism evidence="1 2">
    <name type="scientific">Mesorhizobium australicum (strain HAMBI 3006 / LMG 24608 / WSM2073)</name>
    <dbReference type="NCBI Taxonomy" id="754035"/>
    <lineage>
        <taxon>Bacteria</taxon>
        <taxon>Pseudomonadati</taxon>
        <taxon>Pseudomonadota</taxon>
        <taxon>Alphaproteobacteria</taxon>
        <taxon>Hyphomicrobiales</taxon>
        <taxon>Phyllobacteriaceae</taxon>
        <taxon>Mesorhizobium</taxon>
    </lineage>
</organism>
<dbReference type="GeneID" id="90991632"/>
<dbReference type="AlphaFoldDB" id="L0KRC4"/>
<gene>
    <name evidence="1" type="ordered locus">Mesau_04300</name>
</gene>